<proteinExistence type="predicted"/>
<evidence type="ECO:0000313" key="2">
    <source>
        <dbReference type="Proteomes" id="UP000585272"/>
    </source>
</evidence>
<name>A0A840IDD8_9ACTN</name>
<reference evidence="1 2" key="1">
    <citation type="submission" date="2020-08" db="EMBL/GenBank/DDBJ databases">
        <title>Genomic Encyclopedia of Archaeal and Bacterial Type Strains, Phase II (KMG-II): from individual species to whole genera.</title>
        <authorList>
            <person name="Goeker M."/>
        </authorList>
    </citation>
    <scope>NUCLEOTIDE SEQUENCE [LARGE SCALE GENOMIC DNA]</scope>
    <source>
        <strain evidence="1 2">DSM 23288</strain>
    </source>
</reference>
<dbReference type="RefSeq" id="WP_183341501.1">
    <property type="nucleotide sequence ID" value="NZ_JACHNU010000002.1"/>
</dbReference>
<gene>
    <name evidence="1" type="ORF">BDZ31_001951</name>
</gene>
<keyword evidence="2" id="KW-1185">Reference proteome</keyword>
<dbReference type="InterPro" id="IPR046038">
    <property type="entry name" value="DUF5996"/>
</dbReference>
<comment type="caution">
    <text evidence="1">The sequence shown here is derived from an EMBL/GenBank/DDBJ whole genome shotgun (WGS) entry which is preliminary data.</text>
</comment>
<evidence type="ECO:0000313" key="1">
    <source>
        <dbReference type="EMBL" id="MBB4662365.1"/>
    </source>
</evidence>
<dbReference type="Pfam" id="PF19459">
    <property type="entry name" value="DUF5996"/>
    <property type="match status" value="1"/>
</dbReference>
<sequence length="307" mass="33357">MSSSFPALAPYETWSATCDTLHAHTQVLGKLAVALAPPEPQLQHAALRLTTRGWETLPLPAPNGSGAVSATLDLRVHEAVVEHSDGRRRHFPLGPDRPVGAVARQLLDAVRELAGPVAIDPTPQEVTWTVPLDEDEQHRTYDRDAVEAYFAAATRAALVLAEFRAPYRGRSTPVNAWWGSFDLAVNLFSGEPADPPSDDFLMRNAMDSQEVAVGWWPGDARYGRPAFYAYAHPAPAHYADGVLSPDAARWDAELGEFVLDWEAVAASPDPHAAALDFARSAFRHSCQACDWDPSLPESAMGTPPPVR</sequence>
<dbReference type="Proteomes" id="UP000585272">
    <property type="component" value="Unassembled WGS sequence"/>
</dbReference>
<accession>A0A840IDD8</accession>
<dbReference type="AlphaFoldDB" id="A0A840IDD8"/>
<protein>
    <submittedName>
        <fullName evidence="1">Uncharacterized protein</fullName>
    </submittedName>
</protein>
<organism evidence="1 2">
    <name type="scientific">Conexibacter arvalis</name>
    <dbReference type="NCBI Taxonomy" id="912552"/>
    <lineage>
        <taxon>Bacteria</taxon>
        <taxon>Bacillati</taxon>
        <taxon>Actinomycetota</taxon>
        <taxon>Thermoleophilia</taxon>
        <taxon>Solirubrobacterales</taxon>
        <taxon>Conexibacteraceae</taxon>
        <taxon>Conexibacter</taxon>
    </lineage>
</organism>
<dbReference type="EMBL" id="JACHNU010000002">
    <property type="protein sequence ID" value="MBB4662365.1"/>
    <property type="molecule type" value="Genomic_DNA"/>
</dbReference>